<dbReference type="InterPro" id="IPR000232">
    <property type="entry name" value="HSF_DNA-bd"/>
</dbReference>
<sequence>MMGTFACLAKALPYDRLTPSDLFHYSLTTRSNAVPGAHTTTLQLSATEPAWCSSPAGCKPATGKFVHQENSDIVSWEDNGQSFIIWQPAEFSRDLLPQYFKHSNLASFVRQLNTYGFQKASPDRWEFHHPNFKRSHPEQLTNIPRRRTAHKPHHAASEGFVDHGLAAQVHALKQDKRMIMLELLKLQQTQERAQKEAEQLNGRLLRTEQNQQRLMTCLAAAVQDPSILRNMLAASSERGALADSPGIAGKKRARSWQEDATDSDSDSPRDKQMELQPQTASRPPLTTRAQKASSVLQQLRRSACRART</sequence>
<evidence type="ECO:0000256" key="10">
    <source>
        <dbReference type="SAM" id="Coils"/>
    </source>
</evidence>
<dbReference type="PRINTS" id="PR00056">
    <property type="entry name" value="HSFDOMAIN"/>
</dbReference>
<dbReference type="EMBL" id="JALJOQ010000095">
    <property type="protein sequence ID" value="KAK9798893.1"/>
    <property type="molecule type" value="Genomic_DNA"/>
</dbReference>
<dbReference type="GO" id="GO:0003700">
    <property type="term" value="F:DNA-binding transcription factor activity"/>
    <property type="evidence" value="ECO:0007669"/>
    <property type="project" value="InterPro"/>
</dbReference>
<evidence type="ECO:0000256" key="8">
    <source>
        <dbReference type="ARBA" id="ARBA00023242"/>
    </source>
</evidence>
<evidence type="ECO:0000256" key="9">
    <source>
        <dbReference type="RuleBase" id="RU004020"/>
    </source>
</evidence>
<comment type="caution">
    <text evidence="13">The sequence shown here is derived from an EMBL/GenBank/DDBJ whole genome shotgun (WGS) entry which is preliminary data.</text>
</comment>
<dbReference type="GO" id="GO:0043565">
    <property type="term" value="F:sequence-specific DNA binding"/>
    <property type="evidence" value="ECO:0007669"/>
    <property type="project" value="InterPro"/>
</dbReference>
<evidence type="ECO:0000256" key="4">
    <source>
        <dbReference type="ARBA" id="ARBA00023015"/>
    </source>
</evidence>
<feature type="compositionally biased region" description="Polar residues" evidence="11">
    <location>
        <begin position="287"/>
        <end position="300"/>
    </location>
</feature>
<comment type="subcellular location">
    <subcellularLocation>
        <location evidence="1">Nucleus</location>
    </subcellularLocation>
</comment>
<evidence type="ECO:0000256" key="7">
    <source>
        <dbReference type="ARBA" id="ARBA00023163"/>
    </source>
</evidence>
<feature type="region of interest" description="Disordered" evidence="11">
    <location>
        <begin position="237"/>
        <end position="308"/>
    </location>
</feature>
<evidence type="ECO:0000256" key="1">
    <source>
        <dbReference type="ARBA" id="ARBA00004123"/>
    </source>
</evidence>
<dbReference type="InterPro" id="IPR036390">
    <property type="entry name" value="WH_DNA-bd_sf"/>
</dbReference>
<keyword evidence="5" id="KW-0346">Stress response</keyword>
<keyword evidence="8" id="KW-0539">Nucleus</keyword>
<keyword evidence="14" id="KW-1185">Reference proteome</keyword>
<evidence type="ECO:0000256" key="11">
    <source>
        <dbReference type="SAM" id="MobiDB-lite"/>
    </source>
</evidence>
<evidence type="ECO:0000313" key="14">
    <source>
        <dbReference type="Proteomes" id="UP001465755"/>
    </source>
</evidence>
<evidence type="ECO:0000256" key="5">
    <source>
        <dbReference type="ARBA" id="ARBA00023016"/>
    </source>
</evidence>
<name>A0AAW1NVE7_9CHLO</name>
<evidence type="ECO:0000313" key="13">
    <source>
        <dbReference type="EMBL" id="KAK9798893.1"/>
    </source>
</evidence>
<dbReference type="Proteomes" id="UP001465755">
    <property type="component" value="Unassembled WGS sequence"/>
</dbReference>
<dbReference type="PANTHER" id="PTHR10015">
    <property type="entry name" value="HEAT SHOCK TRANSCRIPTION FACTOR"/>
    <property type="match status" value="1"/>
</dbReference>
<evidence type="ECO:0000256" key="3">
    <source>
        <dbReference type="ARBA" id="ARBA00022553"/>
    </source>
</evidence>
<keyword evidence="3" id="KW-0597">Phosphoprotein</keyword>
<proteinExistence type="inferred from homology"/>
<dbReference type="Gene3D" id="1.10.10.10">
    <property type="entry name" value="Winged helix-like DNA-binding domain superfamily/Winged helix DNA-binding domain"/>
    <property type="match status" value="1"/>
</dbReference>
<comment type="subunit">
    <text evidence="2">Homotrimer.</text>
</comment>
<dbReference type="PANTHER" id="PTHR10015:SF427">
    <property type="entry name" value="HEAT SHOCK FACTOR PROTEIN"/>
    <property type="match status" value="1"/>
</dbReference>
<gene>
    <name evidence="13" type="ORF">WJX73_002218</name>
</gene>
<dbReference type="Pfam" id="PF00447">
    <property type="entry name" value="HSF_DNA-bind"/>
    <property type="match status" value="1"/>
</dbReference>
<organism evidence="13 14">
    <name type="scientific">Symbiochloris irregularis</name>
    <dbReference type="NCBI Taxonomy" id="706552"/>
    <lineage>
        <taxon>Eukaryota</taxon>
        <taxon>Viridiplantae</taxon>
        <taxon>Chlorophyta</taxon>
        <taxon>core chlorophytes</taxon>
        <taxon>Trebouxiophyceae</taxon>
        <taxon>Trebouxiales</taxon>
        <taxon>Trebouxiaceae</taxon>
        <taxon>Symbiochloris</taxon>
    </lineage>
</organism>
<evidence type="ECO:0000256" key="6">
    <source>
        <dbReference type="ARBA" id="ARBA00023125"/>
    </source>
</evidence>
<dbReference type="SUPFAM" id="SSF46785">
    <property type="entry name" value="Winged helix' DNA-binding domain"/>
    <property type="match status" value="1"/>
</dbReference>
<reference evidence="13 14" key="1">
    <citation type="journal article" date="2024" name="Nat. Commun.">
        <title>Phylogenomics reveals the evolutionary origins of lichenization in chlorophyte algae.</title>
        <authorList>
            <person name="Puginier C."/>
            <person name="Libourel C."/>
            <person name="Otte J."/>
            <person name="Skaloud P."/>
            <person name="Haon M."/>
            <person name="Grisel S."/>
            <person name="Petersen M."/>
            <person name="Berrin J.G."/>
            <person name="Delaux P.M."/>
            <person name="Dal Grande F."/>
            <person name="Keller J."/>
        </authorList>
    </citation>
    <scope>NUCLEOTIDE SEQUENCE [LARGE SCALE GENOMIC DNA]</scope>
    <source>
        <strain evidence="13 14">SAG 2036</strain>
    </source>
</reference>
<comment type="similarity">
    <text evidence="9">Belongs to the HSF family.</text>
</comment>
<keyword evidence="6" id="KW-0238">DNA-binding</keyword>
<keyword evidence="7" id="KW-0804">Transcription</keyword>
<evidence type="ECO:0000259" key="12">
    <source>
        <dbReference type="SMART" id="SM00415"/>
    </source>
</evidence>
<dbReference type="SMART" id="SM00415">
    <property type="entry name" value="HSF"/>
    <property type="match status" value="1"/>
</dbReference>
<dbReference type="AlphaFoldDB" id="A0AAW1NVE7"/>
<keyword evidence="4" id="KW-0805">Transcription regulation</keyword>
<dbReference type="InterPro" id="IPR036388">
    <property type="entry name" value="WH-like_DNA-bd_sf"/>
</dbReference>
<feature type="domain" description="HSF-type DNA-binding" evidence="12">
    <location>
        <begin position="61"/>
        <end position="146"/>
    </location>
</feature>
<dbReference type="GO" id="GO:0005634">
    <property type="term" value="C:nucleus"/>
    <property type="evidence" value="ECO:0007669"/>
    <property type="project" value="UniProtKB-SubCell"/>
</dbReference>
<protein>
    <recommendedName>
        <fullName evidence="12">HSF-type DNA-binding domain-containing protein</fullName>
    </recommendedName>
</protein>
<evidence type="ECO:0000256" key="2">
    <source>
        <dbReference type="ARBA" id="ARBA00011233"/>
    </source>
</evidence>
<dbReference type="FunFam" id="1.10.10.10:FF:000037">
    <property type="entry name" value="Heat stress transcription factor B-4"/>
    <property type="match status" value="1"/>
</dbReference>
<accession>A0AAW1NVE7</accession>
<feature type="coiled-coil region" evidence="10">
    <location>
        <begin position="183"/>
        <end position="210"/>
    </location>
</feature>
<keyword evidence="10" id="KW-0175">Coiled coil</keyword>